<dbReference type="InterPro" id="IPR036388">
    <property type="entry name" value="WH-like_DNA-bd_sf"/>
</dbReference>
<keyword evidence="3 5" id="KW-0238">DNA-binding</keyword>
<dbReference type="SMART" id="SM00862">
    <property type="entry name" value="Trans_reg_C"/>
    <property type="match status" value="1"/>
</dbReference>
<dbReference type="Gene3D" id="1.25.40.10">
    <property type="entry name" value="Tetratricopeptide repeat domain"/>
    <property type="match status" value="1"/>
</dbReference>
<dbReference type="PROSITE" id="PS51755">
    <property type="entry name" value="OMPR_PHOB"/>
    <property type="match status" value="1"/>
</dbReference>
<dbReference type="Pfam" id="PF00486">
    <property type="entry name" value="Trans_reg_C"/>
    <property type="match status" value="1"/>
</dbReference>
<dbReference type="InterPro" id="IPR011990">
    <property type="entry name" value="TPR-like_helical_dom_sf"/>
</dbReference>
<evidence type="ECO:0000256" key="4">
    <source>
        <dbReference type="ARBA" id="ARBA00023163"/>
    </source>
</evidence>
<dbReference type="GO" id="GO:0003677">
    <property type="term" value="F:DNA binding"/>
    <property type="evidence" value="ECO:0007669"/>
    <property type="project" value="UniProtKB-UniRule"/>
</dbReference>
<dbReference type="SUPFAM" id="SSF48452">
    <property type="entry name" value="TPR-like"/>
    <property type="match status" value="1"/>
</dbReference>
<dbReference type="Pfam" id="PF03704">
    <property type="entry name" value="BTAD"/>
    <property type="match status" value="1"/>
</dbReference>
<dbReference type="PANTHER" id="PTHR35807:SF1">
    <property type="entry name" value="TRANSCRIPTIONAL REGULATOR REDD"/>
    <property type="match status" value="1"/>
</dbReference>
<keyword evidence="8" id="KW-1185">Reference proteome</keyword>
<evidence type="ECO:0000256" key="2">
    <source>
        <dbReference type="ARBA" id="ARBA00023015"/>
    </source>
</evidence>
<sequence>MQDVAGGARVQLCGLFAVVLGGHEIDPRQLSRQARLLFAYLVLRRPQAVPREALVDALWADAPPPSAGAALTVVISKLRAAIGADVVRGRGQLSAVLPEPAVVDVEQAMAALHTAESAVASGDWRRAWFAALTAHFVTRRTLLPEATNPWVEDWRRRLADAGVRALESYTTACLQLGGSELPAAERAARELVATAPLRETGHLLLMRTLAARGNEAEALAAYEQLRILLRDELGTVPGPAVQGYHVELLR</sequence>
<dbReference type="Proteomes" id="UP000319818">
    <property type="component" value="Unassembled WGS sequence"/>
</dbReference>
<evidence type="ECO:0000256" key="5">
    <source>
        <dbReference type="PROSITE-ProRule" id="PRU01091"/>
    </source>
</evidence>
<comment type="similarity">
    <text evidence="1">Belongs to the AfsR/DnrI/RedD regulatory family.</text>
</comment>
<dbReference type="GO" id="GO:0000160">
    <property type="term" value="P:phosphorelay signal transduction system"/>
    <property type="evidence" value="ECO:0007669"/>
    <property type="project" value="InterPro"/>
</dbReference>
<keyword evidence="2" id="KW-0805">Transcription regulation</keyword>
<keyword evidence="4" id="KW-0804">Transcription</keyword>
<feature type="DNA-binding region" description="OmpR/PhoB-type" evidence="5">
    <location>
        <begin position="1"/>
        <end position="105"/>
    </location>
</feature>
<dbReference type="EMBL" id="VFPH01000001">
    <property type="protein sequence ID" value="TQM44970.1"/>
    <property type="molecule type" value="Genomic_DNA"/>
</dbReference>
<accession>A0A543GFW6</accession>
<evidence type="ECO:0000259" key="6">
    <source>
        <dbReference type="PROSITE" id="PS51755"/>
    </source>
</evidence>
<comment type="caution">
    <text evidence="7">The sequence shown here is derived from an EMBL/GenBank/DDBJ whole genome shotgun (WGS) entry which is preliminary data.</text>
</comment>
<dbReference type="OrthoDB" id="3691954at2"/>
<proteinExistence type="inferred from homology"/>
<dbReference type="AlphaFoldDB" id="A0A543GFW6"/>
<evidence type="ECO:0000313" key="7">
    <source>
        <dbReference type="EMBL" id="TQM44970.1"/>
    </source>
</evidence>
<evidence type="ECO:0000256" key="3">
    <source>
        <dbReference type="ARBA" id="ARBA00023125"/>
    </source>
</evidence>
<dbReference type="PANTHER" id="PTHR35807">
    <property type="entry name" value="TRANSCRIPTIONAL REGULATOR REDD-RELATED"/>
    <property type="match status" value="1"/>
</dbReference>
<protein>
    <submittedName>
        <fullName evidence="7">DNA-binding SARP family transcriptional activator</fullName>
    </submittedName>
</protein>
<dbReference type="InterPro" id="IPR001867">
    <property type="entry name" value="OmpR/PhoB-type_DNA-bd"/>
</dbReference>
<dbReference type="InterPro" id="IPR051677">
    <property type="entry name" value="AfsR-DnrI-RedD_regulator"/>
</dbReference>
<evidence type="ECO:0000313" key="8">
    <source>
        <dbReference type="Proteomes" id="UP000319818"/>
    </source>
</evidence>
<reference evidence="7 8" key="1">
    <citation type="submission" date="2019-06" db="EMBL/GenBank/DDBJ databases">
        <title>Sequencing the genomes of 1000 actinobacteria strains.</title>
        <authorList>
            <person name="Klenk H.-P."/>
        </authorList>
    </citation>
    <scope>NUCLEOTIDE SEQUENCE [LARGE SCALE GENOMIC DNA]</scope>
    <source>
        <strain evidence="7 8">DSM 45511</strain>
    </source>
</reference>
<dbReference type="SUPFAM" id="SSF46894">
    <property type="entry name" value="C-terminal effector domain of the bipartite response regulators"/>
    <property type="match status" value="1"/>
</dbReference>
<dbReference type="Gene3D" id="1.10.10.10">
    <property type="entry name" value="Winged helix-like DNA-binding domain superfamily/Winged helix DNA-binding domain"/>
    <property type="match status" value="1"/>
</dbReference>
<evidence type="ECO:0000256" key="1">
    <source>
        <dbReference type="ARBA" id="ARBA00005820"/>
    </source>
</evidence>
<dbReference type="SMART" id="SM01043">
    <property type="entry name" value="BTAD"/>
    <property type="match status" value="1"/>
</dbReference>
<dbReference type="InterPro" id="IPR016032">
    <property type="entry name" value="Sig_transdc_resp-reg_C-effctor"/>
</dbReference>
<feature type="domain" description="OmpR/PhoB-type" evidence="6">
    <location>
        <begin position="1"/>
        <end position="105"/>
    </location>
</feature>
<name>A0A543GFW6_9PSEU</name>
<dbReference type="InterPro" id="IPR005158">
    <property type="entry name" value="BTAD"/>
</dbReference>
<dbReference type="RefSeq" id="WP_142100213.1">
    <property type="nucleotide sequence ID" value="NZ_VFPH01000001.1"/>
</dbReference>
<gene>
    <name evidence="7" type="ORF">FB388_2359</name>
</gene>
<dbReference type="GO" id="GO:0006355">
    <property type="term" value="P:regulation of DNA-templated transcription"/>
    <property type="evidence" value="ECO:0007669"/>
    <property type="project" value="InterPro"/>
</dbReference>
<organism evidence="7 8">
    <name type="scientific">Pseudonocardia cypriaca</name>
    <dbReference type="NCBI Taxonomy" id="882449"/>
    <lineage>
        <taxon>Bacteria</taxon>
        <taxon>Bacillati</taxon>
        <taxon>Actinomycetota</taxon>
        <taxon>Actinomycetes</taxon>
        <taxon>Pseudonocardiales</taxon>
        <taxon>Pseudonocardiaceae</taxon>
        <taxon>Pseudonocardia</taxon>
    </lineage>
</organism>